<protein>
    <recommendedName>
        <fullName evidence="3">Geranylgeranyl pyrophosphate synthetase</fullName>
    </recommendedName>
</protein>
<evidence type="ECO:0008006" key="3">
    <source>
        <dbReference type="Google" id="ProtNLM"/>
    </source>
</evidence>
<dbReference type="PANTHER" id="PTHR35179">
    <property type="entry name" value="PROTEIN CBG02620"/>
    <property type="match status" value="1"/>
</dbReference>
<reference evidence="1" key="1">
    <citation type="journal article" date="2020" name="Stud. Mycol.">
        <title>101 Dothideomycetes genomes: a test case for predicting lifestyles and emergence of pathogens.</title>
        <authorList>
            <person name="Haridas S."/>
            <person name="Albert R."/>
            <person name="Binder M."/>
            <person name="Bloem J."/>
            <person name="Labutti K."/>
            <person name="Salamov A."/>
            <person name="Andreopoulos B."/>
            <person name="Baker S."/>
            <person name="Barry K."/>
            <person name="Bills G."/>
            <person name="Bluhm B."/>
            <person name="Cannon C."/>
            <person name="Castanera R."/>
            <person name="Culley D."/>
            <person name="Daum C."/>
            <person name="Ezra D."/>
            <person name="Gonzalez J."/>
            <person name="Henrissat B."/>
            <person name="Kuo A."/>
            <person name="Liang C."/>
            <person name="Lipzen A."/>
            <person name="Lutzoni F."/>
            <person name="Magnuson J."/>
            <person name="Mondo S."/>
            <person name="Nolan M."/>
            <person name="Ohm R."/>
            <person name="Pangilinan J."/>
            <person name="Park H.-J."/>
            <person name="Ramirez L."/>
            <person name="Alfaro M."/>
            <person name="Sun H."/>
            <person name="Tritt A."/>
            <person name="Yoshinaga Y."/>
            <person name="Zwiers L.-H."/>
            <person name="Turgeon B."/>
            <person name="Goodwin S."/>
            <person name="Spatafora J."/>
            <person name="Crous P."/>
            <person name="Grigoriev I."/>
        </authorList>
    </citation>
    <scope>NUCLEOTIDE SEQUENCE</scope>
    <source>
        <strain evidence="1">CBS 161.51</strain>
    </source>
</reference>
<evidence type="ECO:0000313" key="1">
    <source>
        <dbReference type="EMBL" id="KAF1941223.1"/>
    </source>
</evidence>
<accession>A0A6A5SM68</accession>
<evidence type="ECO:0000313" key="2">
    <source>
        <dbReference type="Proteomes" id="UP000800038"/>
    </source>
</evidence>
<dbReference type="EMBL" id="ML976050">
    <property type="protein sequence ID" value="KAF1941223.1"/>
    <property type="molecule type" value="Genomic_DNA"/>
</dbReference>
<organism evidence="1 2">
    <name type="scientific">Clathrospora elynae</name>
    <dbReference type="NCBI Taxonomy" id="706981"/>
    <lineage>
        <taxon>Eukaryota</taxon>
        <taxon>Fungi</taxon>
        <taxon>Dikarya</taxon>
        <taxon>Ascomycota</taxon>
        <taxon>Pezizomycotina</taxon>
        <taxon>Dothideomycetes</taxon>
        <taxon>Pleosporomycetidae</taxon>
        <taxon>Pleosporales</taxon>
        <taxon>Diademaceae</taxon>
        <taxon>Clathrospora</taxon>
    </lineage>
</organism>
<dbReference type="Proteomes" id="UP000800038">
    <property type="component" value="Unassembled WGS sequence"/>
</dbReference>
<proteinExistence type="predicted"/>
<keyword evidence="2" id="KW-1185">Reference proteome</keyword>
<sequence>MLKETGELMSTIEPKSVQPNYAVVSSEPGFKTLCSYNWQDDGSIFVPGGPPKWTPPILPVRLPQDTGQQFIDQNAYRVPRYPFEPAFQAMAIMNPSVRLNDVDIIANRNSLRKLLDFAAGKGQDPFCMGLHMINDTLVISRKERCARHMIHGAANSGYGHNFEKAFTAPDEGMDNSSSHHRVIRYHIGSMDCVVRFEVDAYYEDPDDTDMAQLTSDPVGALTSSMTDLAVTNQSSTAPTPKGATKAVRKGNFIHPSKLAEIKARKAERLNDAMPQLWFGRTPYFMVGKHNNGVVNSVSITHAASIFAAWEKENDDRLRKLVSVLAELKSIVKGTAKGAAILVYEKGGGLKAFEMKKDTGVLPKDIIGRHWDVAGDVKLK</sequence>
<dbReference type="AlphaFoldDB" id="A0A6A5SM68"/>
<dbReference type="OrthoDB" id="420564at2759"/>
<name>A0A6A5SM68_9PLEO</name>
<dbReference type="PANTHER" id="PTHR35179:SF1">
    <property type="entry name" value="INTEGRAL MEMBRANE PROTEIN"/>
    <property type="match status" value="1"/>
</dbReference>
<gene>
    <name evidence="1" type="ORF">EJ02DRAFT_348267</name>
</gene>